<feature type="chain" id="PRO_5039087925" description="Lipoprotein" evidence="2">
    <location>
        <begin position="28"/>
        <end position="334"/>
    </location>
</feature>
<dbReference type="STRING" id="1512.GCA_900049235_03521"/>
<evidence type="ECO:0008006" key="5">
    <source>
        <dbReference type="Google" id="ProtNLM"/>
    </source>
</evidence>
<feature type="compositionally biased region" description="Polar residues" evidence="1">
    <location>
        <begin position="58"/>
        <end position="74"/>
    </location>
</feature>
<feature type="region of interest" description="Disordered" evidence="1">
    <location>
        <begin position="48"/>
        <end position="78"/>
    </location>
</feature>
<name>E7GQR5_CLOS6</name>
<protein>
    <recommendedName>
        <fullName evidence="5">Lipoprotein</fullName>
    </recommendedName>
</protein>
<reference evidence="3 4" key="1">
    <citation type="submission" date="2010-12" db="EMBL/GenBank/DDBJ databases">
        <title>The Genome Sequence of Clostridium symbiosum strain WAL-14163.</title>
        <authorList>
            <person name="Earl A."/>
            <person name="Ward D."/>
            <person name="Feldgarden M."/>
            <person name="Gevers D."/>
            <person name="Finegold S.M."/>
            <person name="Summanen P.H."/>
            <person name="Molitoris D.R."/>
            <person name="Vaisanen M.L."/>
            <person name="Daigneault M."/>
            <person name="Young S.K."/>
            <person name="Zeng Q."/>
            <person name="Gargeya S."/>
            <person name="Fitzgerald M."/>
            <person name="Haas B."/>
            <person name="Abouelleil A."/>
            <person name="Alvarado L."/>
            <person name="Arachchi H.M."/>
            <person name="Berlin A."/>
            <person name="Brown A."/>
            <person name="Chapman S.B."/>
            <person name="Chen Z."/>
            <person name="Dunbar C."/>
            <person name="Freedman E."/>
            <person name="Gearin G."/>
            <person name="Gellesch M."/>
            <person name="Goldberg J."/>
            <person name="Griggs A."/>
            <person name="Gujja S."/>
            <person name="Heilman E."/>
            <person name="Heiman D."/>
            <person name="Howarth C."/>
            <person name="Larson L."/>
            <person name="Lui A."/>
            <person name="MacDonald P.J.P."/>
            <person name="Mehta T."/>
            <person name="Montmayeur A."/>
            <person name="Murphy C."/>
            <person name="Neiman D."/>
            <person name="Pearson M."/>
            <person name="Priest M."/>
            <person name="Roberts A."/>
            <person name="Saif S."/>
            <person name="Shea T."/>
            <person name="Shenoy N."/>
            <person name="Sisk P."/>
            <person name="Stolte C."/>
            <person name="Sykes S."/>
            <person name="White J."/>
            <person name="Yandava C."/>
            <person name="Nusbaum C."/>
            <person name="Birren B."/>
        </authorList>
    </citation>
    <scope>NUCLEOTIDE SEQUENCE [LARGE SCALE GENOMIC DNA]</scope>
    <source>
        <strain evidence="3 4">WAL-14163</strain>
    </source>
</reference>
<dbReference type="PROSITE" id="PS51257">
    <property type="entry name" value="PROKAR_LIPOPROTEIN"/>
    <property type="match status" value="1"/>
</dbReference>
<dbReference type="eggNOG" id="ENOG502Z85F">
    <property type="taxonomic scope" value="Bacteria"/>
</dbReference>
<evidence type="ECO:0000256" key="1">
    <source>
        <dbReference type="SAM" id="MobiDB-lite"/>
    </source>
</evidence>
<keyword evidence="4" id="KW-1185">Reference proteome</keyword>
<dbReference type="AlphaFoldDB" id="E7GQR5"/>
<evidence type="ECO:0000313" key="4">
    <source>
        <dbReference type="Proteomes" id="UP000002970"/>
    </source>
</evidence>
<accession>E7GQR5</accession>
<feature type="signal peptide" evidence="2">
    <location>
        <begin position="1"/>
        <end position="27"/>
    </location>
</feature>
<dbReference type="HOGENOM" id="CLU_066824_0_0_9"/>
<dbReference type="Proteomes" id="UP000002970">
    <property type="component" value="Unassembled WGS sequence"/>
</dbReference>
<comment type="caution">
    <text evidence="3">The sequence shown here is derived from an EMBL/GenBank/DDBJ whole genome shotgun (WGS) entry which is preliminary data.</text>
</comment>
<dbReference type="EMBL" id="ADLQ01000073">
    <property type="protein sequence ID" value="EGA92875.1"/>
    <property type="molecule type" value="Genomic_DNA"/>
</dbReference>
<dbReference type="InterPro" id="IPR032315">
    <property type="entry name" value="DUF4846"/>
</dbReference>
<proteinExistence type="predicted"/>
<evidence type="ECO:0000313" key="3">
    <source>
        <dbReference type="EMBL" id="EGA92875.1"/>
    </source>
</evidence>
<keyword evidence="2" id="KW-0732">Signal</keyword>
<evidence type="ECO:0000256" key="2">
    <source>
        <dbReference type="SAM" id="SignalP"/>
    </source>
</evidence>
<sequence length="334" mass="37148">MRLSLFRKAAIYSSLVFSLFALSGCSAESVQQTESAQQDEAYSLSAAAGNKAPEGPVTVTSPSPGIDSGSGQSAENKDGFSLITPDGVSLQERIQTPGGYARTVSEDGSFDWYVRNYPMEPDGSPILLYDGRLKSRQDVGSATFSLPVISSADLQQCADSVMRMYAEYFWHTGQYDKIRFHFVSGFLFDYPTYRDGGRVKFDGSTVKWQNSASYNDSYEAFEDYLYITFAYSSTLSMEGESAPADINDVRIGDIFLKAGSPGHVVMVADVCENAEGEKAFLLAQSYMPAQQFYVLKNPLHDNDPWYYQKEVSYPFSTPEYTFSEGSFRRLNYID</sequence>
<dbReference type="Pfam" id="PF16138">
    <property type="entry name" value="DUF4846"/>
    <property type="match status" value="1"/>
</dbReference>
<gene>
    <name evidence="3" type="ORF">HMPREF9474_03260</name>
</gene>
<organism evidence="3 4">
    <name type="scientific">Clostridium symbiosum (strain WAL-14163)</name>
    <dbReference type="NCBI Taxonomy" id="742740"/>
    <lineage>
        <taxon>Bacteria</taxon>
        <taxon>Bacillati</taxon>
        <taxon>Bacillota</taxon>
        <taxon>Clostridia</taxon>
        <taxon>Lachnospirales</taxon>
        <taxon>Lachnospiraceae</taxon>
        <taxon>Otoolea</taxon>
    </lineage>
</organism>